<comment type="caution">
    <text evidence="1">The sequence shown here is derived from an EMBL/GenBank/DDBJ whole genome shotgun (WGS) entry which is preliminary data.</text>
</comment>
<accession>A0A8S4RFR2</accession>
<evidence type="ECO:0000313" key="2">
    <source>
        <dbReference type="Proteomes" id="UP000838756"/>
    </source>
</evidence>
<dbReference type="EMBL" id="CAKXAJ010025089">
    <property type="protein sequence ID" value="CAH2234873.1"/>
    <property type="molecule type" value="Genomic_DNA"/>
</dbReference>
<reference evidence="1" key="1">
    <citation type="submission" date="2022-03" db="EMBL/GenBank/DDBJ databases">
        <authorList>
            <person name="Lindestad O."/>
        </authorList>
    </citation>
    <scope>NUCLEOTIDE SEQUENCE</scope>
</reference>
<sequence>MSLVYGRLPHFSDKNILILMRIRKIVSPLIPRVSYGVTKGIKLRTGSRVLCAATAMCCPAPGTNPSVQRGDYGQLLPFGNVFSPASSRLVQAIDDN</sequence>
<dbReference type="Proteomes" id="UP000838756">
    <property type="component" value="Unassembled WGS sequence"/>
</dbReference>
<organism evidence="1 2">
    <name type="scientific">Pararge aegeria aegeria</name>
    <dbReference type="NCBI Taxonomy" id="348720"/>
    <lineage>
        <taxon>Eukaryota</taxon>
        <taxon>Metazoa</taxon>
        <taxon>Ecdysozoa</taxon>
        <taxon>Arthropoda</taxon>
        <taxon>Hexapoda</taxon>
        <taxon>Insecta</taxon>
        <taxon>Pterygota</taxon>
        <taxon>Neoptera</taxon>
        <taxon>Endopterygota</taxon>
        <taxon>Lepidoptera</taxon>
        <taxon>Glossata</taxon>
        <taxon>Ditrysia</taxon>
        <taxon>Papilionoidea</taxon>
        <taxon>Nymphalidae</taxon>
        <taxon>Satyrinae</taxon>
        <taxon>Satyrini</taxon>
        <taxon>Parargina</taxon>
        <taxon>Pararge</taxon>
    </lineage>
</organism>
<name>A0A8S4RFR2_9NEOP</name>
<keyword evidence="2" id="KW-1185">Reference proteome</keyword>
<evidence type="ECO:0000313" key="1">
    <source>
        <dbReference type="EMBL" id="CAH2234873.1"/>
    </source>
</evidence>
<gene>
    <name evidence="1" type="primary">jg3107</name>
    <name evidence="1" type="ORF">PAEG_LOCUS12599</name>
</gene>
<protein>
    <submittedName>
        <fullName evidence="1">Jg3107 protein</fullName>
    </submittedName>
</protein>
<dbReference type="AlphaFoldDB" id="A0A8S4RFR2"/>
<proteinExistence type="predicted"/>